<reference evidence="6" key="1">
    <citation type="journal article" date="2019" name="Int. J. Syst. Evol. Microbiol.">
        <title>The Global Catalogue of Microorganisms (GCM) 10K type strain sequencing project: providing services to taxonomists for standard genome sequencing and annotation.</title>
        <authorList>
            <consortium name="The Broad Institute Genomics Platform"/>
            <consortium name="The Broad Institute Genome Sequencing Center for Infectious Disease"/>
            <person name="Wu L."/>
            <person name="Ma J."/>
        </authorList>
    </citation>
    <scope>NUCLEOTIDE SEQUENCE [LARGE SCALE GENOMIC DNA]</scope>
    <source>
        <strain evidence="6">JCM 17551</strain>
    </source>
</reference>
<gene>
    <name evidence="5" type="ORF">GCM10022277_10690</name>
</gene>
<dbReference type="EC" id="5.3.2.-" evidence="3"/>
<dbReference type="PANTHER" id="PTHR35530:SF1">
    <property type="entry name" value="2-HYDROXYMUCONATE TAUTOMERASE"/>
    <property type="match status" value="1"/>
</dbReference>
<protein>
    <recommendedName>
        <fullName evidence="3">Tautomerase</fullName>
        <ecNumber evidence="3">5.3.2.-</ecNumber>
    </recommendedName>
</protein>
<organism evidence="5 6">
    <name type="scientific">Litoribacillus peritrichatus</name>
    <dbReference type="NCBI Taxonomy" id="718191"/>
    <lineage>
        <taxon>Bacteria</taxon>
        <taxon>Pseudomonadati</taxon>
        <taxon>Pseudomonadota</taxon>
        <taxon>Gammaproteobacteria</taxon>
        <taxon>Oceanospirillales</taxon>
        <taxon>Oceanospirillaceae</taxon>
        <taxon>Litoribacillus</taxon>
    </lineage>
</organism>
<proteinExistence type="inferred from homology"/>
<comment type="similarity">
    <text evidence="1 3">Belongs to the 4-oxalocrotonate tautomerase family.</text>
</comment>
<dbReference type="InterPro" id="IPR014347">
    <property type="entry name" value="Tautomerase/MIF_sf"/>
</dbReference>
<feature type="domain" description="4-oxalocrotonate tautomerase-like" evidence="4">
    <location>
        <begin position="16"/>
        <end position="75"/>
    </location>
</feature>
<dbReference type="RefSeq" id="WP_344796236.1">
    <property type="nucleotide sequence ID" value="NZ_BAABBN010000004.1"/>
</dbReference>
<evidence type="ECO:0000313" key="5">
    <source>
        <dbReference type="EMBL" id="GAA3917524.1"/>
    </source>
</evidence>
<evidence type="ECO:0000256" key="1">
    <source>
        <dbReference type="ARBA" id="ARBA00006723"/>
    </source>
</evidence>
<evidence type="ECO:0000313" key="6">
    <source>
        <dbReference type="Proteomes" id="UP001501565"/>
    </source>
</evidence>
<dbReference type="InterPro" id="IPR018191">
    <property type="entry name" value="4-OT"/>
</dbReference>
<dbReference type="Pfam" id="PF01361">
    <property type="entry name" value="Tautomerase"/>
    <property type="match status" value="1"/>
</dbReference>
<dbReference type="InterPro" id="IPR004370">
    <property type="entry name" value="4-OT-like_dom"/>
</dbReference>
<evidence type="ECO:0000256" key="3">
    <source>
        <dbReference type="RuleBase" id="RU362032"/>
    </source>
</evidence>
<dbReference type="Proteomes" id="UP001501565">
    <property type="component" value="Unassembled WGS sequence"/>
</dbReference>
<evidence type="ECO:0000256" key="2">
    <source>
        <dbReference type="ARBA" id="ARBA00023235"/>
    </source>
</evidence>
<accession>A0ABP7MA58</accession>
<sequence>MSAPDNLLQKEENIVPFINIKLTDTGVTKTQKEELIKKTTQILTDVLGKPASSTHVVIEEINTDNWGVGGESISKIRNNKLD</sequence>
<name>A0ABP7MA58_9GAMM</name>
<comment type="caution">
    <text evidence="5">The sequence shown here is derived from an EMBL/GenBank/DDBJ whole genome shotgun (WGS) entry which is preliminary data.</text>
</comment>
<dbReference type="EMBL" id="BAABBN010000004">
    <property type="protein sequence ID" value="GAA3917524.1"/>
    <property type="molecule type" value="Genomic_DNA"/>
</dbReference>
<dbReference type="PANTHER" id="PTHR35530">
    <property type="entry name" value="TAUTOMERASE-RELATED"/>
    <property type="match status" value="1"/>
</dbReference>
<keyword evidence="6" id="KW-1185">Reference proteome</keyword>
<dbReference type="SUPFAM" id="SSF55331">
    <property type="entry name" value="Tautomerase/MIF"/>
    <property type="match status" value="1"/>
</dbReference>
<keyword evidence="2 3" id="KW-0413">Isomerase</keyword>
<dbReference type="Gene3D" id="3.30.429.10">
    <property type="entry name" value="Macrophage Migration Inhibitory Factor"/>
    <property type="match status" value="1"/>
</dbReference>
<dbReference type="NCBIfam" id="TIGR00013">
    <property type="entry name" value="taut"/>
    <property type="match status" value="1"/>
</dbReference>
<evidence type="ECO:0000259" key="4">
    <source>
        <dbReference type="Pfam" id="PF01361"/>
    </source>
</evidence>